<keyword evidence="6" id="KW-0442">Lipid degradation</keyword>
<dbReference type="RefSeq" id="WP_154770405.1">
    <property type="nucleotide sequence ID" value="NZ_WLYK01000009.1"/>
</dbReference>
<dbReference type="Pfam" id="PF02737">
    <property type="entry name" value="3HCDH_N"/>
    <property type="match status" value="1"/>
</dbReference>
<comment type="pathway">
    <text evidence="2">Lipid metabolism; butanoate metabolism.</text>
</comment>
<dbReference type="PANTHER" id="PTHR43612">
    <property type="entry name" value="TRIFUNCTIONAL ENZYME SUBUNIT ALPHA"/>
    <property type="match status" value="1"/>
</dbReference>
<dbReference type="Proteomes" id="UP000460221">
    <property type="component" value="Unassembled WGS sequence"/>
</dbReference>
<dbReference type="InterPro" id="IPR050136">
    <property type="entry name" value="FA_oxidation_alpha_subunit"/>
</dbReference>
<evidence type="ECO:0000256" key="10">
    <source>
        <dbReference type="ARBA" id="ARBA00023239"/>
    </source>
</evidence>
<evidence type="ECO:0000256" key="5">
    <source>
        <dbReference type="ARBA" id="ARBA00022832"/>
    </source>
</evidence>
<dbReference type="InterPro" id="IPR008927">
    <property type="entry name" value="6-PGluconate_DH-like_C_sf"/>
</dbReference>
<feature type="domain" description="3-hydroxyacyl-CoA dehydrogenase C-terminal" evidence="13">
    <location>
        <begin position="521"/>
        <end position="601"/>
    </location>
</feature>
<protein>
    <submittedName>
        <fullName evidence="15">3-hydroxyacyl-CoA dehydrogenase</fullName>
    </submittedName>
</protein>
<keyword evidence="7" id="KW-0560">Oxidoreductase</keyword>
<evidence type="ECO:0000256" key="8">
    <source>
        <dbReference type="ARBA" id="ARBA00023027"/>
    </source>
</evidence>
<dbReference type="Gene3D" id="3.90.226.10">
    <property type="entry name" value="2-enoyl-CoA Hydratase, Chain A, domain 1"/>
    <property type="match status" value="1"/>
</dbReference>
<comment type="similarity">
    <text evidence="3">In the central section; belongs to the 3-hydroxyacyl-CoA dehydrogenase family.</text>
</comment>
<reference evidence="15 16" key="1">
    <citation type="submission" date="2019-11" db="EMBL/GenBank/DDBJ databases">
        <authorList>
            <person name="Jiang L.-Q."/>
        </authorList>
    </citation>
    <scope>NUCLEOTIDE SEQUENCE [LARGE SCALE GENOMIC DNA]</scope>
    <source>
        <strain evidence="15 16">YIM 132087</strain>
    </source>
</reference>
<evidence type="ECO:0000256" key="1">
    <source>
        <dbReference type="ARBA" id="ARBA00005005"/>
    </source>
</evidence>
<evidence type="ECO:0000256" key="3">
    <source>
        <dbReference type="ARBA" id="ARBA00007005"/>
    </source>
</evidence>
<dbReference type="InterPro" id="IPR006108">
    <property type="entry name" value="3HC_DH_C"/>
</dbReference>
<evidence type="ECO:0000259" key="13">
    <source>
        <dbReference type="Pfam" id="PF00725"/>
    </source>
</evidence>
<feature type="domain" description="3-hydroxyacyl-CoA dehydrogenase NAD binding" evidence="14">
    <location>
        <begin position="338"/>
        <end position="517"/>
    </location>
</feature>
<dbReference type="InterPro" id="IPR036291">
    <property type="entry name" value="NAD(P)-bd_dom_sf"/>
</dbReference>
<dbReference type="EMBL" id="WLYK01000009">
    <property type="protein sequence ID" value="MTD16421.1"/>
    <property type="molecule type" value="Genomic_DNA"/>
</dbReference>
<proteinExistence type="inferred from homology"/>
<dbReference type="SUPFAM" id="SSF52096">
    <property type="entry name" value="ClpP/crotonase"/>
    <property type="match status" value="1"/>
</dbReference>
<organism evidence="15 16">
    <name type="scientific">Nakamurella alba</name>
    <dbReference type="NCBI Taxonomy" id="2665158"/>
    <lineage>
        <taxon>Bacteria</taxon>
        <taxon>Bacillati</taxon>
        <taxon>Actinomycetota</taxon>
        <taxon>Actinomycetes</taxon>
        <taxon>Nakamurellales</taxon>
        <taxon>Nakamurellaceae</taxon>
        <taxon>Nakamurella</taxon>
    </lineage>
</organism>
<evidence type="ECO:0000256" key="2">
    <source>
        <dbReference type="ARBA" id="ARBA00005086"/>
    </source>
</evidence>
<keyword evidence="5" id="KW-0276">Fatty acid metabolism</keyword>
<dbReference type="UniPathway" id="UPA00659"/>
<dbReference type="AlphaFoldDB" id="A0A7K1FQK4"/>
<comment type="caution">
    <text evidence="15">The sequence shown here is derived from an EMBL/GenBank/DDBJ whole genome shotgun (WGS) entry which is preliminary data.</text>
</comment>
<evidence type="ECO:0000256" key="4">
    <source>
        <dbReference type="ARBA" id="ARBA00009463"/>
    </source>
</evidence>
<sequence length="706" mass="74433">MNAPTALPAAGPEAKAEVVTTAHLRLVDVPGLPKPVALITIDNGRDHTRPSTFGPEGLRSLNAALDAAFEAAPSAIAVTGKPFVFAAGADLSQIGLIQDRETARDIGVLGHSTFKRLHDSEIPTFAFVNGAALGGGVELALGCHYRTLASNTAMVALPEVFLGILPGWGGTQLLPRLVGPENAVTIIVENSLNQNRMLRPKDAARLGVVDVVLDAADYLEQSLAWAAAVVNGAIAVPRTDHRAPGTEAEWEAALQRGAIIAEMRTHGASPAPAKALELIALSRTADLETGLAAEAEALADLITSQEFRAGLYSFDLTQKRARRPAGAPDRKLARPVTKVGVIGAGLMAGQIALLFAERLKVPVVLTDVDQARLDKGVAGVHRKIAERAAKGRLTPAQANRLTALVTGSLDYQAFSDTDFVIEAVFEELSVKHQVLAELEKVVSPEAVLASNTSSLSLTAMSQHLEHPERVIGFHFFNPISVMPLLEIVRTAATSDSTAATAVALAATLKKGPVLTADAPAFVVNRLLTRFMAEIIAAIDEGTDPAVADGALAPLGLPMTPIMLLQLVGPAVALHVTETLHEAFPDRFQVSPNLQRIVADGHRTLVSFTDEGVQVLDPAVAVNWEQGTTPSTAEQVRDRALDALAQEARLMLDEQVVADAADIDLALLTGAGWPFWLGGITPYLDRTGVSERATGRRFAPPGVATLP</sequence>
<evidence type="ECO:0000313" key="15">
    <source>
        <dbReference type="EMBL" id="MTD16421.1"/>
    </source>
</evidence>
<evidence type="ECO:0000256" key="6">
    <source>
        <dbReference type="ARBA" id="ARBA00022963"/>
    </source>
</evidence>
<dbReference type="InterPro" id="IPR029045">
    <property type="entry name" value="ClpP/crotonase-like_dom_sf"/>
</dbReference>
<comment type="pathway">
    <text evidence="1">Lipid metabolism; fatty acid beta-oxidation.</text>
</comment>
<dbReference type="GO" id="GO:0070403">
    <property type="term" value="F:NAD+ binding"/>
    <property type="evidence" value="ECO:0007669"/>
    <property type="project" value="InterPro"/>
</dbReference>
<dbReference type="GO" id="GO:0006635">
    <property type="term" value="P:fatty acid beta-oxidation"/>
    <property type="evidence" value="ECO:0007669"/>
    <property type="project" value="UniProtKB-UniPathway"/>
</dbReference>
<comment type="catalytic activity">
    <reaction evidence="12">
        <text>a (3S)-3-hydroxyacyl-CoA + NAD(+) = a 3-oxoacyl-CoA + NADH + H(+)</text>
        <dbReference type="Rhea" id="RHEA:22432"/>
        <dbReference type="ChEBI" id="CHEBI:15378"/>
        <dbReference type="ChEBI" id="CHEBI:57318"/>
        <dbReference type="ChEBI" id="CHEBI:57540"/>
        <dbReference type="ChEBI" id="CHEBI:57945"/>
        <dbReference type="ChEBI" id="CHEBI:90726"/>
        <dbReference type="EC" id="1.1.1.35"/>
    </reaction>
</comment>
<dbReference type="InterPro" id="IPR006176">
    <property type="entry name" value="3-OHacyl-CoA_DH_NAD-bd"/>
</dbReference>
<gene>
    <name evidence="15" type="ORF">GIS00_21015</name>
</gene>
<dbReference type="Gene3D" id="1.10.1040.50">
    <property type="match status" value="1"/>
</dbReference>
<evidence type="ECO:0000256" key="7">
    <source>
        <dbReference type="ARBA" id="ARBA00023002"/>
    </source>
</evidence>
<evidence type="ECO:0000256" key="11">
    <source>
        <dbReference type="ARBA" id="ARBA00023268"/>
    </source>
</evidence>
<dbReference type="GO" id="GO:0016509">
    <property type="term" value="F:long-chain (3S)-3-hydroxyacyl-CoA dehydrogenase (NAD+) activity"/>
    <property type="evidence" value="ECO:0007669"/>
    <property type="project" value="TreeGrafter"/>
</dbReference>
<dbReference type="CDD" id="cd06558">
    <property type="entry name" value="crotonase-like"/>
    <property type="match status" value="1"/>
</dbReference>
<evidence type="ECO:0000256" key="12">
    <source>
        <dbReference type="ARBA" id="ARBA00049556"/>
    </source>
</evidence>
<evidence type="ECO:0000313" key="16">
    <source>
        <dbReference type="Proteomes" id="UP000460221"/>
    </source>
</evidence>
<keyword evidence="9" id="KW-0443">Lipid metabolism</keyword>
<keyword evidence="11" id="KW-0511">Multifunctional enzyme</keyword>
<comment type="similarity">
    <text evidence="4">Belongs to the 3-hydroxyacyl-CoA dehydrogenase family.</text>
</comment>
<keyword evidence="8" id="KW-0520">NAD</keyword>
<keyword evidence="16" id="KW-1185">Reference proteome</keyword>
<evidence type="ECO:0000259" key="14">
    <source>
        <dbReference type="Pfam" id="PF02737"/>
    </source>
</evidence>
<dbReference type="FunFam" id="3.40.50.720:FF:000009">
    <property type="entry name" value="Fatty oxidation complex, alpha subunit"/>
    <property type="match status" value="1"/>
</dbReference>
<dbReference type="SUPFAM" id="SSF51735">
    <property type="entry name" value="NAD(P)-binding Rossmann-fold domains"/>
    <property type="match status" value="1"/>
</dbReference>
<dbReference type="SUPFAM" id="SSF48179">
    <property type="entry name" value="6-phosphogluconate dehydrogenase C-terminal domain-like"/>
    <property type="match status" value="2"/>
</dbReference>
<evidence type="ECO:0000256" key="9">
    <source>
        <dbReference type="ARBA" id="ARBA00023098"/>
    </source>
</evidence>
<dbReference type="PANTHER" id="PTHR43612:SF3">
    <property type="entry name" value="TRIFUNCTIONAL ENZYME SUBUNIT ALPHA, MITOCHONDRIAL"/>
    <property type="match status" value="1"/>
</dbReference>
<dbReference type="Pfam" id="PF00378">
    <property type="entry name" value="ECH_1"/>
    <property type="match status" value="1"/>
</dbReference>
<keyword evidence="10" id="KW-0456">Lyase</keyword>
<dbReference type="Gene3D" id="3.40.50.720">
    <property type="entry name" value="NAD(P)-binding Rossmann-like Domain"/>
    <property type="match status" value="1"/>
</dbReference>
<dbReference type="GO" id="GO:0004300">
    <property type="term" value="F:enoyl-CoA hydratase activity"/>
    <property type="evidence" value="ECO:0007669"/>
    <property type="project" value="TreeGrafter"/>
</dbReference>
<name>A0A7K1FQK4_9ACTN</name>
<dbReference type="InterPro" id="IPR001753">
    <property type="entry name" value="Enoyl-CoA_hydra/iso"/>
</dbReference>
<dbReference type="Pfam" id="PF00725">
    <property type="entry name" value="3HCDH"/>
    <property type="match status" value="1"/>
</dbReference>
<accession>A0A7K1FQK4</accession>